<gene>
    <name evidence="3" type="ORF">I5677_06965</name>
</gene>
<dbReference type="Proteomes" id="UP000623269">
    <property type="component" value="Unassembled WGS sequence"/>
</dbReference>
<dbReference type="AlphaFoldDB" id="A0A8J7H8X9"/>
<comment type="caution">
    <text evidence="3">The sequence shown here is derived from an EMBL/GenBank/DDBJ whole genome shotgun (WGS) entry which is preliminary data.</text>
</comment>
<keyword evidence="4" id="KW-1185">Reference proteome</keyword>
<feature type="transmembrane region" description="Helical" evidence="1">
    <location>
        <begin position="102"/>
        <end position="122"/>
    </location>
</feature>
<dbReference type="Pfam" id="PF26273">
    <property type="entry name" value="Gly_zipper"/>
    <property type="match status" value="1"/>
</dbReference>
<dbReference type="InterPro" id="IPR058598">
    <property type="entry name" value="Gly_zipper-like_dom"/>
</dbReference>
<evidence type="ECO:0000256" key="1">
    <source>
        <dbReference type="SAM" id="Phobius"/>
    </source>
</evidence>
<name>A0A8J7H8X9_9FIRM</name>
<protein>
    <recommendedName>
        <fullName evidence="2">Glycine zipper-like domain-containing protein</fullName>
    </recommendedName>
</protein>
<reference evidence="3" key="1">
    <citation type="submission" date="2020-12" db="EMBL/GenBank/DDBJ databases">
        <title>M. sibirica DSM 26468T genome.</title>
        <authorList>
            <person name="Thieme N."/>
            <person name="Rettenmaier R."/>
            <person name="Zverlov V."/>
            <person name="Liebl W."/>
        </authorList>
    </citation>
    <scope>NUCLEOTIDE SEQUENCE</scope>
    <source>
        <strain evidence="3">DSM 26468</strain>
    </source>
</reference>
<sequence>MKHKVLENAVRDLKEKKNNSKDRYMKPLNVDLLERITQRLIEFSDNCDECTNFITDLTDLLNDIIYKQEPLDKKDFMRFQSKLKVITQHMEKEHNLLPDGHYISMYLPLGISFGLIFGLILFDNISMGLPLGVAFGLIIGSSMDADAKKKGKTI</sequence>
<evidence type="ECO:0000313" key="3">
    <source>
        <dbReference type="EMBL" id="MBH1940625.1"/>
    </source>
</evidence>
<dbReference type="EMBL" id="JAEAGR010000005">
    <property type="protein sequence ID" value="MBH1940625.1"/>
    <property type="molecule type" value="Genomic_DNA"/>
</dbReference>
<feature type="domain" description="Glycine zipper-like" evidence="2">
    <location>
        <begin position="103"/>
        <end position="140"/>
    </location>
</feature>
<organism evidence="3 4">
    <name type="scientific">Mobilitalea sibirica</name>
    <dbReference type="NCBI Taxonomy" id="1462919"/>
    <lineage>
        <taxon>Bacteria</taxon>
        <taxon>Bacillati</taxon>
        <taxon>Bacillota</taxon>
        <taxon>Clostridia</taxon>
        <taxon>Lachnospirales</taxon>
        <taxon>Lachnospiraceae</taxon>
        <taxon>Mobilitalea</taxon>
    </lineage>
</organism>
<proteinExistence type="predicted"/>
<feature type="transmembrane region" description="Helical" evidence="1">
    <location>
        <begin position="128"/>
        <end position="145"/>
    </location>
</feature>
<keyword evidence="1" id="KW-0812">Transmembrane</keyword>
<accession>A0A8J7H8X9</accession>
<evidence type="ECO:0000259" key="2">
    <source>
        <dbReference type="Pfam" id="PF26273"/>
    </source>
</evidence>
<keyword evidence="1" id="KW-0472">Membrane</keyword>
<keyword evidence="1" id="KW-1133">Transmembrane helix</keyword>
<evidence type="ECO:0000313" key="4">
    <source>
        <dbReference type="Proteomes" id="UP000623269"/>
    </source>
</evidence>
<dbReference type="RefSeq" id="WP_197660842.1">
    <property type="nucleotide sequence ID" value="NZ_JAEAGR010000005.1"/>
</dbReference>